<sequence length="67" mass="7627">MKKNGVILMLILLCIAFLVSCAKREITDNSDKGELVRAETLGDFPWVSVFSLEKREDRQFLNAVVRV</sequence>
<evidence type="ECO:0008006" key="3">
    <source>
        <dbReference type="Google" id="ProtNLM"/>
    </source>
</evidence>
<evidence type="ECO:0000313" key="2">
    <source>
        <dbReference type="Proteomes" id="UP000823842"/>
    </source>
</evidence>
<dbReference type="Proteomes" id="UP000823842">
    <property type="component" value="Unassembled WGS sequence"/>
</dbReference>
<organism evidence="1 2">
    <name type="scientific">Candidatus Blautia faecavium</name>
    <dbReference type="NCBI Taxonomy" id="2838487"/>
    <lineage>
        <taxon>Bacteria</taxon>
        <taxon>Bacillati</taxon>
        <taxon>Bacillota</taxon>
        <taxon>Clostridia</taxon>
        <taxon>Lachnospirales</taxon>
        <taxon>Lachnospiraceae</taxon>
        <taxon>Blautia</taxon>
    </lineage>
</organism>
<accession>A0A9D2LT39</accession>
<gene>
    <name evidence="1" type="ORF">IAA06_10010</name>
</gene>
<reference evidence="1" key="2">
    <citation type="submission" date="2021-04" db="EMBL/GenBank/DDBJ databases">
        <authorList>
            <person name="Gilroy R."/>
        </authorList>
    </citation>
    <scope>NUCLEOTIDE SEQUENCE</scope>
    <source>
        <strain evidence="1">ChiSjej1B19-5720</strain>
    </source>
</reference>
<name>A0A9D2LT39_9FIRM</name>
<dbReference type="PROSITE" id="PS51257">
    <property type="entry name" value="PROKAR_LIPOPROTEIN"/>
    <property type="match status" value="1"/>
</dbReference>
<dbReference type="EMBL" id="DWYZ01000186">
    <property type="protein sequence ID" value="HJB29110.1"/>
    <property type="molecule type" value="Genomic_DNA"/>
</dbReference>
<protein>
    <recommendedName>
        <fullName evidence="3">Lipoprotein</fullName>
    </recommendedName>
</protein>
<evidence type="ECO:0000313" key="1">
    <source>
        <dbReference type="EMBL" id="HJB29110.1"/>
    </source>
</evidence>
<dbReference type="AlphaFoldDB" id="A0A9D2LT39"/>
<reference evidence="1" key="1">
    <citation type="journal article" date="2021" name="PeerJ">
        <title>Extensive microbial diversity within the chicken gut microbiome revealed by metagenomics and culture.</title>
        <authorList>
            <person name="Gilroy R."/>
            <person name="Ravi A."/>
            <person name="Getino M."/>
            <person name="Pursley I."/>
            <person name="Horton D.L."/>
            <person name="Alikhan N.F."/>
            <person name="Baker D."/>
            <person name="Gharbi K."/>
            <person name="Hall N."/>
            <person name="Watson M."/>
            <person name="Adriaenssens E.M."/>
            <person name="Foster-Nyarko E."/>
            <person name="Jarju S."/>
            <person name="Secka A."/>
            <person name="Antonio M."/>
            <person name="Oren A."/>
            <person name="Chaudhuri R.R."/>
            <person name="La Ragione R."/>
            <person name="Hildebrand F."/>
            <person name="Pallen M.J."/>
        </authorList>
    </citation>
    <scope>NUCLEOTIDE SEQUENCE</scope>
    <source>
        <strain evidence="1">ChiSjej1B19-5720</strain>
    </source>
</reference>
<comment type="caution">
    <text evidence="1">The sequence shown here is derived from an EMBL/GenBank/DDBJ whole genome shotgun (WGS) entry which is preliminary data.</text>
</comment>
<proteinExistence type="predicted"/>